<dbReference type="EMBL" id="JAEKJZ010000003">
    <property type="protein sequence ID" value="MBN9671739.1"/>
    <property type="molecule type" value="Genomic_DNA"/>
</dbReference>
<dbReference type="Pfam" id="PF05171">
    <property type="entry name" value="HemS"/>
    <property type="match status" value="1"/>
</dbReference>
<proteinExistence type="predicted"/>
<dbReference type="SUPFAM" id="SSF144064">
    <property type="entry name" value="Heme iron utilization protein-like"/>
    <property type="match status" value="1"/>
</dbReference>
<dbReference type="Proteomes" id="UP000664096">
    <property type="component" value="Unassembled WGS sequence"/>
</dbReference>
<sequence length="335" mass="36917">MKLVVDNAPGARGCVTDPRHSDLTRLLMSADRGTRGLDNGVELLRDWLPSFSRTVATTSNDCAIMSEIGAYQKPMVIGEELTFDNSGIAIRLCPEGIETVAAVEADRNSREAPSLQLFEAGGRAVHKCHIASLSDQLAFDVLMYGASEKEITAGLAGAMSGFLSRTRTPSGKLPEQRFCQLGVSENLDTCLLDEGTDRRDRLGRLDSAEAWTIDRQVVPHALRYFCEMRMPLTVGVPARACMQLKPGRLDSVLRHGDLVELTGEANRTFFDPAAIDDYWVVRSGKSLSLEFYSKSGSCVLVFVQDRVEESRFNTAWMEILASLPRTDDGLRNRHA</sequence>
<feature type="domain" description="Haemin-degrading HemS/ChuX" evidence="1">
    <location>
        <begin position="49"/>
        <end position="143"/>
    </location>
</feature>
<accession>A0A939EHP5</accession>
<protein>
    <recommendedName>
        <fullName evidence="1">Haemin-degrading HemS/ChuX domain-containing protein</fullName>
    </recommendedName>
</protein>
<evidence type="ECO:0000259" key="1">
    <source>
        <dbReference type="Pfam" id="PF05171"/>
    </source>
</evidence>
<dbReference type="GO" id="GO:0006826">
    <property type="term" value="P:iron ion transport"/>
    <property type="evidence" value="ECO:0007669"/>
    <property type="project" value="InterPro"/>
</dbReference>
<dbReference type="AlphaFoldDB" id="A0A939EHP5"/>
<name>A0A939EHP5_9HYPH</name>
<dbReference type="RefSeq" id="WP_207141601.1">
    <property type="nucleotide sequence ID" value="NZ_JAEKJZ010000003.1"/>
</dbReference>
<organism evidence="2 3">
    <name type="scientific">Roseibium aggregatum</name>
    <dbReference type="NCBI Taxonomy" id="187304"/>
    <lineage>
        <taxon>Bacteria</taxon>
        <taxon>Pseudomonadati</taxon>
        <taxon>Pseudomonadota</taxon>
        <taxon>Alphaproteobacteria</taxon>
        <taxon>Hyphomicrobiales</taxon>
        <taxon>Stappiaceae</taxon>
        <taxon>Roseibium</taxon>
    </lineage>
</organism>
<evidence type="ECO:0000313" key="2">
    <source>
        <dbReference type="EMBL" id="MBN9671739.1"/>
    </source>
</evidence>
<dbReference type="Gene3D" id="3.40.1570.10">
    <property type="entry name" value="HemS/ChuS/ChuX like domains"/>
    <property type="match status" value="2"/>
</dbReference>
<reference evidence="2" key="1">
    <citation type="submission" date="2020-12" db="EMBL/GenBank/DDBJ databases">
        <title>Oil enriched cultivation method for isolating marine PHA-producing bacteria.</title>
        <authorList>
            <person name="Zheng W."/>
            <person name="Yu S."/>
            <person name="Huang Y."/>
        </authorList>
    </citation>
    <scope>NUCLEOTIDE SEQUENCE</scope>
    <source>
        <strain evidence="2">SY-2-12</strain>
    </source>
</reference>
<comment type="caution">
    <text evidence="2">The sequence shown here is derived from an EMBL/GenBank/DDBJ whole genome shotgun (WGS) entry which is preliminary data.</text>
</comment>
<dbReference type="InterPro" id="IPR053733">
    <property type="entry name" value="Heme_Transport_Util_sf"/>
</dbReference>
<gene>
    <name evidence="2" type="ORF">JF539_15430</name>
</gene>
<dbReference type="InterPro" id="IPR007845">
    <property type="entry name" value="HemS/ChuX_dom"/>
</dbReference>
<evidence type="ECO:0000313" key="3">
    <source>
        <dbReference type="Proteomes" id="UP000664096"/>
    </source>
</evidence>